<dbReference type="Pfam" id="PF00196">
    <property type="entry name" value="GerE"/>
    <property type="match status" value="1"/>
</dbReference>
<comment type="caution">
    <text evidence="2">The sequence shown here is derived from an EMBL/GenBank/DDBJ whole genome shotgun (WGS) entry which is preliminary data.</text>
</comment>
<dbReference type="CDD" id="cd06170">
    <property type="entry name" value="LuxR_C_like"/>
    <property type="match status" value="1"/>
</dbReference>
<dbReference type="InterPro" id="IPR000792">
    <property type="entry name" value="Tscrpt_reg_LuxR_C"/>
</dbReference>
<dbReference type="Pfam" id="PF13211">
    <property type="entry name" value="DUF4019"/>
    <property type="match status" value="1"/>
</dbReference>
<dbReference type="SMART" id="SM00421">
    <property type="entry name" value="HTH_LUXR"/>
    <property type="match status" value="1"/>
</dbReference>
<dbReference type="InterPro" id="IPR036388">
    <property type="entry name" value="WH-like_DNA-bd_sf"/>
</dbReference>
<dbReference type="GO" id="GO:0006355">
    <property type="term" value="P:regulation of DNA-templated transcription"/>
    <property type="evidence" value="ECO:0007669"/>
    <property type="project" value="InterPro"/>
</dbReference>
<accession>A0A7Y0GC93</accession>
<gene>
    <name evidence="2" type="ORF">HHL27_17005</name>
</gene>
<dbReference type="InterPro" id="IPR016032">
    <property type="entry name" value="Sig_transdc_resp-reg_C-effctor"/>
</dbReference>
<dbReference type="GO" id="GO:0003677">
    <property type="term" value="F:DNA binding"/>
    <property type="evidence" value="ECO:0007669"/>
    <property type="project" value="InterPro"/>
</dbReference>
<dbReference type="SUPFAM" id="SSF46894">
    <property type="entry name" value="C-terminal effector domain of the bipartite response regulators"/>
    <property type="match status" value="1"/>
</dbReference>
<organism evidence="2 3">
    <name type="scientific">Novosphingobium olei</name>
    <dbReference type="NCBI Taxonomy" id="2728851"/>
    <lineage>
        <taxon>Bacteria</taxon>
        <taxon>Pseudomonadati</taxon>
        <taxon>Pseudomonadota</taxon>
        <taxon>Alphaproteobacteria</taxon>
        <taxon>Sphingomonadales</taxon>
        <taxon>Sphingomonadaceae</taxon>
        <taxon>Novosphingobium</taxon>
    </lineage>
</organism>
<sequence length="255" mass="27099">MTGNHLALSEKEKETLRLLLAGHDAKSMARHFGLSVHTVNERLREARRKLAVSSSREAARLLHEIEGQTPQSLGDKALLDAAVQDQEQPFGLPAQQSGHRGRPGWIAGGIAMLLSLTLAAALAVAGGASPVAPSSVPAADAAPLTVAETEAVAAARHWLELVDARDWKASYDLTTRAFRTSNTLDGWTQAALGVHGKFGPASSRVLLSAEETPAPPDGNVVVKFRARYANKPEGSELLTLVHEDGVWKVSGIYIA</sequence>
<evidence type="ECO:0000313" key="3">
    <source>
        <dbReference type="Proteomes" id="UP000583556"/>
    </source>
</evidence>
<dbReference type="PRINTS" id="PR00038">
    <property type="entry name" value="HTHLUXR"/>
</dbReference>
<feature type="domain" description="HTH luxR-type" evidence="1">
    <location>
        <begin position="1"/>
        <end position="66"/>
    </location>
</feature>
<protein>
    <submittedName>
        <fullName evidence="2">DUF4019 domain-containing protein</fullName>
    </submittedName>
</protein>
<name>A0A7Y0GC93_9SPHN</name>
<dbReference type="PROSITE" id="PS50043">
    <property type="entry name" value="HTH_LUXR_2"/>
    <property type="match status" value="1"/>
</dbReference>
<proteinExistence type="predicted"/>
<keyword evidence="3" id="KW-1185">Reference proteome</keyword>
<evidence type="ECO:0000313" key="2">
    <source>
        <dbReference type="EMBL" id="NML95377.1"/>
    </source>
</evidence>
<dbReference type="Gene3D" id="1.10.10.10">
    <property type="entry name" value="Winged helix-like DNA-binding domain superfamily/Winged helix DNA-binding domain"/>
    <property type="match status" value="1"/>
</dbReference>
<dbReference type="Proteomes" id="UP000583556">
    <property type="component" value="Unassembled WGS sequence"/>
</dbReference>
<dbReference type="InterPro" id="IPR025091">
    <property type="entry name" value="DUF4019"/>
</dbReference>
<evidence type="ECO:0000259" key="1">
    <source>
        <dbReference type="PROSITE" id="PS50043"/>
    </source>
</evidence>
<reference evidence="2 3" key="1">
    <citation type="submission" date="2020-04" db="EMBL/GenBank/DDBJ databases">
        <title>Novosphingobium sp. TW-4 isolated from soil.</title>
        <authorList>
            <person name="Dahal R.H."/>
            <person name="Chaudhary D.K."/>
        </authorList>
    </citation>
    <scope>NUCLEOTIDE SEQUENCE [LARGE SCALE GENOMIC DNA]</scope>
    <source>
        <strain evidence="2 3">TW-4</strain>
    </source>
</reference>
<dbReference type="EMBL" id="JABBGM010000009">
    <property type="protein sequence ID" value="NML95377.1"/>
    <property type="molecule type" value="Genomic_DNA"/>
</dbReference>
<dbReference type="AlphaFoldDB" id="A0A7Y0GC93"/>